<dbReference type="GO" id="GO:0016020">
    <property type="term" value="C:membrane"/>
    <property type="evidence" value="ECO:0007669"/>
    <property type="project" value="UniProtKB-SubCell"/>
</dbReference>
<evidence type="ECO:0000256" key="3">
    <source>
        <dbReference type="ARBA" id="ARBA00022723"/>
    </source>
</evidence>
<dbReference type="Pfam" id="PF12819">
    <property type="entry name" value="Malectin_like"/>
    <property type="match status" value="1"/>
</dbReference>
<dbReference type="FunFam" id="2.60.120.430:FF:000001">
    <property type="entry name" value="Receptor-like protein kinase FERONIA"/>
    <property type="match status" value="1"/>
</dbReference>
<keyword evidence="2 13" id="KW-0812">Transmembrane</keyword>
<keyword evidence="4" id="KW-0732">Signal</keyword>
<dbReference type="PROSITE" id="PS50005">
    <property type="entry name" value="TPR"/>
    <property type="match status" value="1"/>
</dbReference>
<dbReference type="Proteomes" id="UP001459277">
    <property type="component" value="Unassembled WGS sequence"/>
</dbReference>
<feature type="region of interest" description="Disordered" evidence="12">
    <location>
        <begin position="1087"/>
        <end position="1128"/>
    </location>
</feature>
<organism evidence="16 17">
    <name type="scientific">Lithocarpus litseifolius</name>
    <dbReference type="NCBI Taxonomy" id="425828"/>
    <lineage>
        <taxon>Eukaryota</taxon>
        <taxon>Viridiplantae</taxon>
        <taxon>Streptophyta</taxon>
        <taxon>Embryophyta</taxon>
        <taxon>Tracheophyta</taxon>
        <taxon>Spermatophyta</taxon>
        <taxon>Magnoliopsida</taxon>
        <taxon>eudicotyledons</taxon>
        <taxon>Gunneridae</taxon>
        <taxon>Pentapetalae</taxon>
        <taxon>rosids</taxon>
        <taxon>fabids</taxon>
        <taxon>Fagales</taxon>
        <taxon>Fagaceae</taxon>
        <taxon>Lithocarpus</taxon>
    </lineage>
</organism>
<dbReference type="Gene3D" id="3.30.40.10">
    <property type="entry name" value="Zinc/RING finger domain, C3HC4 (zinc finger)"/>
    <property type="match status" value="1"/>
</dbReference>
<evidence type="ECO:0000256" key="2">
    <source>
        <dbReference type="ARBA" id="ARBA00022692"/>
    </source>
</evidence>
<dbReference type="GO" id="GO:0061630">
    <property type="term" value="F:ubiquitin protein ligase activity"/>
    <property type="evidence" value="ECO:0007669"/>
    <property type="project" value="TreeGrafter"/>
</dbReference>
<dbReference type="GO" id="GO:0008270">
    <property type="term" value="F:zinc ion binding"/>
    <property type="evidence" value="ECO:0007669"/>
    <property type="project" value="UniProtKB-KW"/>
</dbReference>
<evidence type="ECO:0008006" key="18">
    <source>
        <dbReference type="Google" id="ProtNLM"/>
    </source>
</evidence>
<dbReference type="SMART" id="SM00464">
    <property type="entry name" value="LON"/>
    <property type="match status" value="1"/>
</dbReference>
<evidence type="ECO:0000259" key="15">
    <source>
        <dbReference type="PROSITE" id="PS51787"/>
    </source>
</evidence>
<feature type="compositionally biased region" description="Low complexity" evidence="12">
    <location>
        <begin position="975"/>
        <end position="992"/>
    </location>
</feature>
<evidence type="ECO:0000256" key="11">
    <source>
        <dbReference type="PROSITE-ProRule" id="PRU00339"/>
    </source>
</evidence>
<gene>
    <name evidence="16" type="ORF">SO802_020826</name>
</gene>
<evidence type="ECO:0000256" key="5">
    <source>
        <dbReference type="ARBA" id="ARBA00022771"/>
    </source>
</evidence>
<evidence type="ECO:0000313" key="17">
    <source>
        <dbReference type="Proteomes" id="UP001459277"/>
    </source>
</evidence>
<reference evidence="16 17" key="1">
    <citation type="submission" date="2024-01" db="EMBL/GenBank/DDBJ databases">
        <title>A telomere-to-telomere, gap-free genome of sweet tea (Lithocarpus litseifolius).</title>
        <authorList>
            <person name="Zhou J."/>
        </authorList>
    </citation>
    <scope>NUCLEOTIDE SEQUENCE [LARGE SCALE GENOMIC DNA]</scope>
    <source>
        <strain evidence="16">Zhou-2022a</strain>
        <tissue evidence="16">Leaf</tissue>
    </source>
</reference>
<dbReference type="Gene3D" id="2.60.120.430">
    <property type="entry name" value="Galactose-binding lectin"/>
    <property type="match status" value="2"/>
</dbReference>
<dbReference type="EMBL" id="JAZDWU010000007">
    <property type="protein sequence ID" value="KAK9996140.1"/>
    <property type="molecule type" value="Genomic_DNA"/>
</dbReference>
<dbReference type="CDD" id="cd16514">
    <property type="entry name" value="RING-HC_LONFs_rpt2"/>
    <property type="match status" value="1"/>
</dbReference>
<dbReference type="InterPro" id="IPR001841">
    <property type="entry name" value="Znf_RING"/>
</dbReference>
<evidence type="ECO:0000256" key="4">
    <source>
        <dbReference type="ARBA" id="ARBA00022729"/>
    </source>
</evidence>
<dbReference type="GO" id="GO:0005737">
    <property type="term" value="C:cytoplasm"/>
    <property type="evidence" value="ECO:0007669"/>
    <property type="project" value="UniProtKB-ARBA"/>
</dbReference>
<evidence type="ECO:0000256" key="8">
    <source>
        <dbReference type="ARBA" id="ARBA00023136"/>
    </source>
</evidence>
<feature type="region of interest" description="Disordered" evidence="12">
    <location>
        <begin position="190"/>
        <end position="215"/>
    </location>
</feature>
<evidence type="ECO:0000259" key="14">
    <source>
        <dbReference type="PROSITE" id="PS50089"/>
    </source>
</evidence>
<name>A0AAW2CD04_9ROSI</name>
<evidence type="ECO:0000256" key="13">
    <source>
        <dbReference type="SAM" id="Phobius"/>
    </source>
</evidence>
<dbReference type="SMART" id="SM00184">
    <property type="entry name" value="RING"/>
    <property type="match status" value="1"/>
</dbReference>
<dbReference type="InterPro" id="IPR024788">
    <property type="entry name" value="Malectin-like_Carb-bd_dom"/>
</dbReference>
<dbReference type="SUPFAM" id="SSF48452">
    <property type="entry name" value="TPR-like"/>
    <property type="match status" value="1"/>
</dbReference>
<evidence type="ECO:0000256" key="12">
    <source>
        <dbReference type="SAM" id="MobiDB-lite"/>
    </source>
</evidence>
<feature type="transmembrane region" description="Helical" evidence="13">
    <location>
        <begin position="498"/>
        <end position="516"/>
    </location>
</feature>
<sequence>MSGGEALFSAEGLDEVEDYIWANDEEGSARWDAFGYVNEYVQSGNRAFRDNKLEEAITCYSRANSIKPGDPVILGNRSTAYIRISQFLKHRPPTTSEYRPLNGLDPTTHAELALKDAEKLNSIRTDSVKSYILRANALILLEKYDIARDVILSGLQIDPFSNPLRASLQNLERTSASLIGRRETCSNHLHASRQELGETSTSSIERRSHGRPERTDDFDCTLCLKLLYEPITTPCGHSFCRSCLFQSMDRGNKCPLCRTVLFISPRTCAVSVTLNNIIQKNFPEEYAERISEHKSLTNLGVDLIPLFVMDVVIPCQRFPLHIFEPRYRLMVRRIMEGNHRMGMVIPDSTTGSIADYACEVEITECEPLPDGRFYLEVESRRRFRIIQSWDQDGYRVAEVDWVNDNPPEGTRERAELQELTNNAAEHAQSWIRQAREAARQDPRRLEKLLNVEAMKPTPQDPERFSFWAYSSTTATATATATTTIIMRGNKCRASRPQPYFSFSITFLSFFFLFNLTKFASAKSNASSTFTPSDNYLIDCGSTQETQLKDGRTFKSDHDATSLLQTEEDVQASVDSIAINVSSSISPSSLPLFRTARIFLQDSTYTFFVAQPGWHWVRLYLYPIDHPSYNLTEAVFSVFSGKIVLLHQIQIKDNTSLVFKEYLISVSERLSLQFKPKKGSFAFINAIEVVSAPDSLIANIATSVSPLGDFNGLSNSAFQVCYRLNVGGPTVTSENDTLSRTWEPDGKYNKFLQGSKNASVSAKTIKYPESGATPYIAPSSIYASAVHIEDPLTMQPNVNLTWKLNVDPGYSYLIRLHFCDIVSKVLNSLYFNVYINTMVGVSVLDLSSLTDALDTAYYKDFVLNGASIINDSILVQVGPSQSQSASLDAILNGLEIMKMNNEADSFDGLFTADGTYKGPNSTTKKLRIVAAVGLALAVAAMLLLAMVFVRWQKRPEGWEKRNSFSSWLLPLRGSNSSLLSSKSSSRRSSQYGSRKSKNGYSTYFSTQEDSSEVILASENPSSNSPGPSEEQVVVVVYDNLELSPGSPLFSQIKNFQGSELAFDTQPSRRERKRKILGPTPKPVTILIDKYKKASPRKPGNKKISSPKGRGAKSKGIPIQSFGDPSQTISNLPPGAFNFSVGSDHNIAYLNPSSFQTTQALPTPHTTSKVNHEPTSGALGNFLPEQDNPYGGRHNKHDSQGRYSHHWVVREGSDRGLVEHLPLNRDKQAAGFPPDNGRGMDLDSESMVAFRHRSSNPPSHSFKQLQSIREAFKFALSKLSLCKMEADLIDPDQAYNSGQVHRGESGSIKTLGYSILRDDNGEDPVEASMELEGYMG</sequence>
<comment type="caution">
    <text evidence="16">The sequence shown here is derived from an EMBL/GenBank/DDBJ whole genome shotgun (WGS) entry which is preliminary data.</text>
</comment>
<feature type="compositionally biased region" description="Basic and acidic residues" evidence="12">
    <location>
        <begin position="204"/>
        <end position="215"/>
    </location>
</feature>
<keyword evidence="6" id="KW-0862">Zinc</keyword>
<keyword evidence="11" id="KW-0802">TPR repeat</keyword>
<keyword evidence="8 13" id="KW-0472">Membrane</keyword>
<dbReference type="InterPro" id="IPR011990">
    <property type="entry name" value="TPR-like_helical_dom_sf"/>
</dbReference>
<feature type="transmembrane region" description="Helical" evidence="13">
    <location>
        <begin position="927"/>
        <end position="950"/>
    </location>
</feature>
<dbReference type="PROSITE" id="PS00518">
    <property type="entry name" value="ZF_RING_1"/>
    <property type="match status" value="1"/>
</dbReference>
<dbReference type="Pfam" id="PF02190">
    <property type="entry name" value="LON_substr_bdg"/>
    <property type="match status" value="1"/>
</dbReference>
<proteinExistence type="predicted"/>
<dbReference type="Gene3D" id="1.25.40.10">
    <property type="entry name" value="Tetratricopeptide repeat domain"/>
    <property type="match status" value="1"/>
</dbReference>
<evidence type="ECO:0000256" key="1">
    <source>
        <dbReference type="ARBA" id="ARBA00004167"/>
    </source>
</evidence>
<evidence type="ECO:0000256" key="7">
    <source>
        <dbReference type="ARBA" id="ARBA00022989"/>
    </source>
</evidence>
<dbReference type="PANTHER" id="PTHR23327">
    <property type="entry name" value="RING FINGER PROTEIN 127"/>
    <property type="match status" value="1"/>
</dbReference>
<dbReference type="SUPFAM" id="SSF57850">
    <property type="entry name" value="RING/U-box"/>
    <property type="match status" value="1"/>
</dbReference>
<keyword evidence="5 10" id="KW-0863">Zinc-finger</keyword>
<evidence type="ECO:0000256" key="10">
    <source>
        <dbReference type="PROSITE-ProRule" id="PRU00175"/>
    </source>
</evidence>
<dbReference type="InterPro" id="IPR013083">
    <property type="entry name" value="Znf_RING/FYVE/PHD"/>
</dbReference>
<dbReference type="InterPro" id="IPR015947">
    <property type="entry name" value="PUA-like_sf"/>
</dbReference>
<keyword evidence="3" id="KW-0479">Metal-binding</keyword>
<feature type="domain" description="RING-type" evidence="14">
    <location>
        <begin position="220"/>
        <end position="258"/>
    </location>
</feature>
<dbReference type="Pfam" id="PF13923">
    <property type="entry name" value="zf-C3HC4_2"/>
    <property type="match status" value="1"/>
</dbReference>
<dbReference type="FunFam" id="2.60.120.430:FF:000005">
    <property type="entry name" value="Putative receptor-like protein kinase"/>
    <property type="match status" value="1"/>
</dbReference>
<keyword evidence="9" id="KW-0325">Glycoprotein</keyword>
<keyword evidence="17" id="KW-1185">Reference proteome</keyword>
<keyword evidence="7 13" id="KW-1133">Transmembrane helix</keyword>
<feature type="domain" description="Lon N-terminal" evidence="15">
    <location>
        <begin position="301"/>
        <end position="504"/>
    </location>
</feature>
<dbReference type="InterPro" id="IPR019734">
    <property type="entry name" value="TPR_rpt"/>
</dbReference>
<comment type="subcellular location">
    <subcellularLocation>
        <location evidence="1">Membrane</location>
        <topology evidence="1">Single-pass membrane protein</topology>
    </subcellularLocation>
</comment>
<feature type="repeat" description="TPR" evidence="11">
    <location>
        <begin position="37"/>
        <end position="70"/>
    </location>
</feature>
<evidence type="ECO:0000256" key="6">
    <source>
        <dbReference type="ARBA" id="ARBA00022833"/>
    </source>
</evidence>
<dbReference type="PROSITE" id="PS51787">
    <property type="entry name" value="LON_N"/>
    <property type="match status" value="1"/>
</dbReference>
<dbReference type="PANTHER" id="PTHR23327:SF42">
    <property type="entry name" value="LON PEPTIDASE N-TERMINAL DOMAIN AND RING FINGER PROTEIN C14F5.10C"/>
    <property type="match status" value="1"/>
</dbReference>
<evidence type="ECO:0000313" key="16">
    <source>
        <dbReference type="EMBL" id="KAK9996140.1"/>
    </source>
</evidence>
<dbReference type="SUPFAM" id="SSF88697">
    <property type="entry name" value="PUA domain-like"/>
    <property type="match status" value="1"/>
</dbReference>
<dbReference type="PROSITE" id="PS50089">
    <property type="entry name" value="ZF_RING_2"/>
    <property type="match status" value="1"/>
</dbReference>
<evidence type="ECO:0000256" key="9">
    <source>
        <dbReference type="ARBA" id="ARBA00023180"/>
    </source>
</evidence>
<dbReference type="InterPro" id="IPR017907">
    <property type="entry name" value="Znf_RING_CS"/>
</dbReference>
<dbReference type="Gene3D" id="2.30.130.40">
    <property type="entry name" value="LON domain-like"/>
    <property type="match status" value="1"/>
</dbReference>
<dbReference type="InterPro" id="IPR003111">
    <property type="entry name" value="Lon_prtase_N"/>
</dbReference>
<dbReference type="InterPro" id="IPR046336">
    <property type="entry name" value="Lon_prtase_N_sf"/>
</dbReference>
<protein>
    <recommendedName>
        <fullName evidence="18">RING-type domain-containing protein</fullName>
    </recommendedName>
</protein>
<accession>A0AAW2CD04</accession>
<feature type="region of interest" description="Disordered" evidence="12">
    <location>
        <begin position="975"/>
        <end position="1001"/>
    </location>
</feature>